<keyword evidence="1" id="KW-0812">Transmembrane</keyword>
<feature type="transmembrane region" description="Helical" evidence="1">
    <location>
        <begin position="25"/>
        <end position="47"/>
    </location>
</feature>
<gene>
    <name evidence="2" type="ORF">TGEB3V08_LOCUS9236</name>
</gene>
<name>A0A7R9PQV2_TIMGE</name>
<reference evidence="2" key="1">
    <citation type="submission" date="2020-11" db="EMBL/GenBank/DDBJ databases">
        <authorList>
            <person name="Tran Van P."/>
        </authorList>
    </citation>
    <scope>NUCLEOTIDE SEQUENCE</scope>
</reference>
<protein>
    <submittedName>
        <fullName evidence="2">Uncharacterized protein</fullName>
    </submittedName>
</protein>
<sequence length="132" mass="14679">MSLDRLVISVGIIIGKLRVVLDVRLAIVILLVPMLSSAICMMVNVIASQDSEVANVTSVKPIIGETQLWNVMLLMRKSLPKFSTVTSRLRMEPLVMEEDNSSVVQAGLSRMQQKPWPISKNSGVFLKSQQRE</sequence>
<keyword evidence="1" id="KW-0472">Membrane</keyword>
<keyword evidence="1" id="KW-1133">Transmembrane helix</keyword>
<accession>A0A7R9PQV2</accession>
<proteinExistence type="predicted"/>
<dbReference type="EMBL" id="OE844108">
    <property type="protein sequence ID" value="CAD7604719.1"/>
    <property type="molecule type" value="Genomic_DNA"/>
</dbReference>
<organism evidence="2">
    <name type="scientific">Timema genevievae</name>
    <name type="common">Walking stick</name>
    <dbReference type="NCBI Taxonomy" id="629358"/>
    <lineage>
        <taxon>Eukaryota</taxon>
        <taxon>Metazoa</taxon>
        <taxon>Ecdysozoa</taxon>
        <taxon>Arthropoda</taxon>
        <taxon>Hexapoda</taxon>
        <taxon>Insecta</taxon>
        <taxon>Pterygota</taxon>
        <taxon>Neoptera</taxon>
        <taxon>Polyneoptera</taxon>
        <taxon>Phasmatodea</taxon>
        <taxon>Timematodea</taxon>
        <taxon>Timematoidea</taxon>
        <taxon>Timematidae</taxon>
        <taxon>Timema</taxon>
    </lineage>
</organism>
<evidence type="ECO:0000256" key="1">
    <source>
        <dbReference type="SAM" id="Phobius"/>
    </source>
</evidence>
<dbReference type="AlphaFoldDB" id="A0A7R9PQV2"/>
<evidence type="ECO:0000313" key="2">
    <source>
        <dbReference type="EMBL" id="CAD7604719.1"/>
    </source>
</evidence>